<organism evidence="2">
    <name type="scientific">viral metagenome</name>
    <dbReference type="NCBI Taxonomy" id="1070528"/>
    <lineage>
        <taxon>unclassified sequences</taxon>
        <taxon>metagenomes</taxon>
        <taxon>organismal metagenomes</taxon>
    </lineage>
</organism>
<name>A0A6C0BJV6_9ZZZZ</name>
<feature type="region of interest" description="Disordered" evidence="1">
    <location>
        <begin position="1"/>
        <end position="20"/>
    </location>
</feature>
<protein>
    <submittedName>
        <fullName evidence="2">Uncharacterized protein</fullName>
    </submittedName>
</protein>
<dbReference type="AlphaFoldDB" id="A0A6C0BJV6"/>
<accession>A0A6C0BJV6</accession>
<reference evidence="2" key="1">
    <citation type="journal article" date="2020" name="Nature">
        <title>Giant virus diversity and host interactions through global metagenomics.</title>
        <authorList>
            <person name="Schulz F."/>
            <person name="Roux S."/>
            <person name="Paez-Espino D."/>
            <person name="Jungbluth S."/>
            <person name="Walsh D.A."/>
            <person name="Denef V.J."/>
            <person name="McMahon K.D."/>
            <person name="Konstantinidis K.T."/>
            <person name="Eloe-Fadrosh E.A."/>
            <person name="Kyrpides N.C."/>
            <person name="Woyke T."/>
        </authorList>
    </citation>
    <scope>NUCLEOTIDE SEQUENCE</scope>
    <source>
        <strain evidence="2">GVMAG-M-3300014204-73</strain>
    </source>
</reference>
<proteinExistence type="predicted"/>
<evidence type="ECO:0000313" key="2">
    <source>
        <dbReference type="EMBL" id="QHS92340.1"/>
    </source>
</evidence>
<dbReference type="EMBL" id="MN739178">
    <property type="protein sequence ID" value="QHS92340.1"/>
    <property type="molecule type" value="Genomic_DNA"/>
</dbReference>
<evidence type="ECO:0000256" key="1">
    <source>
        <dbReference type="SAM" id="MobiDB-lite"/>
    </source>
</evidence>
<sequence length="231" mass="27227">MSNRKRLRMSSDEIVERQHKRRAGSSEEIIRIQTDIAGSFFMSLIGDHMEIFVCIVNDLLQRCELSFAEWARDNKSKKFPNRNILVPRGTRDDEVHWVFHDHTQKVHNPYEYRMQLEGSHQFCQSHALKLAYDYCKGAKLERTNPTDAYLKLLDFWQLLVNHLTHNNDSRCVTALNVIVEETLELVFEINRDAEQDKELIKAVISSFPRSLQGILDLMRTDYAIEHCPHWR</sequence>